<keyword evidence="13" id="KW-0829">Tyrosine-protein kinase</keyword>
<organism evidence="27 28">
    <name type="scientific">Ciona savignyi</name>
    <name type="common">Pacific transparent sea squirt</name>
    <dbReference type="NCBI Taxonomy" id="51511"/>
    <lineage>
        <taxon>Eukaryota</taxon>
        <taxon>Metazoa</taxon>
        <taxon>Chordata</taxon>
        <taxon>Tunicata</taxon>
        <taxon>Ascidiacea</taxon>
        <taxon>Phlebobranchia</taxon>
        <taxon>Cionidae</taxon>
        <taxon>Ciona</taxon>
    </lineage>
</organism>
<keyword evidence="7" id="KW-0677">Repeat</keyword>
<dbReference type="PROSITE" id="PS50853">
    <property type="entry name" value="FN3"/>
    <property type="match status" value="2"/>
</dbReference>
<dbReference type="InterPro" id="IPR020635">
    <property type="entry name" value="Tyr_kinase_cat_dom"/>
</dbReference>
<dbReference type="InterPro" id="IPR003598">
    <property type="entry name" value="Ig_sub2"/>
</dbReference>
<evidence type="ECO:0000256" key="23">
    <source>
        <dbReference type="SAM" id="Phobius"/>
    </source>
</evidence>
<dbReference type="InterPro" id="IPR001245">
    <property type="entry name" value="Ser-Thr/Tyr_kinase_cat_dom"/>
</dbReference>
<dbReference type="GO" id="GO:0007399">
    <property type="term" value="P:nervous system development"/>
    <property type="evidence" value="ECO:0007669"/>
    <property type="project" value="TreeGrafter"/>
</dbReference>
<keyword evidence="8 20" id="KW-0547">Nucleotide-binding</keyword>
<evidence type="ECO:0000313" key="27">
    <source>
        <dbReference type="Ensembl" id="ENSCSAVP00000012330.1"/>
    </source>
</evidence>
<proteinExistence type="inferred from homology"/>
<evidence type="ECO:0000259" key="25">
    <source>
        <dbReference type="PROSITE" id="PS50835"/>
    </source>
</evidence>
<evidence type="ECO:0000256" key="20">
    <source>
        <dbReference type="PIRSR" id="PIRSR000615-2"/>
    </source>
</evidence>
<feature type="binding site" evidence="21">
    <location>
        <position position="639"/>
    </location>
    <ligand>
        <name>Mg(2+)</name>
        <dbReference type="ChEBI" id="CHEBI:18420"/>
    </ligand>
</feature>
<keyword evidence="11 23" id="KW-1133">Transmembrane helix</keyword>
<comment type="subcellular location">
    <subcellularLocation>
        <location evidence="1">Membrane</location>
        <topology evidence="1">Single-pass type I membrane protein</topology>
    </subcellularLocation>
</comment>
<dbReference type="SMART" id="SM00060">
    <property type="entry name" value="FN3"/>
    <property type="match status" value="2"/>
</dbReference>
<evidence type="ECO:0000256" key="15">
    <source>
        <dbReference type="ARBA" id="ARBA00023170"/>
    </source>
</evidence>
<dbReference type="InterPro" id="IPR036179">
    <property type="entry name" value="Ig-like_dom_sf"/>
</dbReference>
<evidence type="ECO:0000259" key="26">
    <source>
        <dbReference type="PROSITE" id="PS50853"/>
    </source>
</evidence>
<dbReference type="InterPro" id="IPR013098">
    <property type="entry name" value="Ig_I-set"/>
</dbReference>
<dbReference type="GO" id="GO:0005524">
    <property type="term" value="F:ATP binding"/>
    <property type="evidence" value="ECO:0007669"/>
    <property type="project" value="UniProtKB-UniRule"/>
</dbReference>
<feature type="active site" description="Proton acceptor" evidence="19">
    <location>
        <position position="621"/>
    </location>
</feature>
<keyword evidence="5" id="KW-0808">Transferase</keyword>
<evidence type="ECO:0000256" key="1">
    <source>
        <dbReference type="ARBA" id="ARBA00004479"/>
    </source>
</evidence>
<dbReference type="InterPro" id="IPR008266">
    <property type="entry name" value="Tyr_kinase_AS"/>
</dbReference>
<dbReference type="Pfam" id="PF00041">
    <property type="entry name" value="fn3"/>
    <property type="match status" value="1"/>
</dbReference>
<name>H2Z418_CIOSA</name>
<dbReference type="PRINTS" id="PR00109">
    <property type="entry name" value="TYRKINASE"/>
</dbReference>
<keyword evidence="17" id="KW-0393">Immunoglobulin domain</keyword>
<keyword evidence="16" id="KW-0325">Glycoprotein</keyword>
<dbReference type="GO" id="GO:0046872">
    <property type="term" value="F:metal ion binding"/>
    <property type="evidence" value="ECO:0007669"/>
    <property type="project" value="UniProtKB-KW"/>
</dbReference>
<evidence type="ECO:0000256" key="14">
    <source>
        <dbReference type="ARBA" id="ARBA00023157"/>
    </source>
</evidence>
<keyword evidence="14" id="KW-1015">Disulfide bond</keyword>
<keyword evidence="6 23" id="KW-0812">Transmembrane</keyword>
<dbReference type="GO" id="GO:0043235">
    <property type="term" value="C:receptor complex"/>
    <property type="evidence" value="ECO:0007669"/>
    <property type="project" value="TreeGrafter"/>
</dbReference>
<evidence type="ECO:0000256" key="18">
    <source>
        <dbReference type="ARBA" id="ARBA00051243"/>
    </source>
</evidence>
<evidence type="ECO:0000256" key="3">
    <source>
        <dbReference type="ARBA" id="ARBA00011902"/>
    </source>
</evidence>
<reference evidence="27" key="3">
    <citation type="submission" date="2025-09" db="UniProtKB">
        <authorList>
            <consortium name="Ensembl"/>
        </authorList>
    </citation>
    <scope>IDENTIFICATION</scope>
</reference>
<dbReference type="PANTHER" id="PTHR24416:SF564">
    <property type="entry name" value="MACROPHAGE-STIMULATING PROTEIN RECEPTOR"/>
    <property type="match status" value="1"/>
</dbReference>
<keyword evidence="10 20" id="KW-0067">ATP-binding</keyword>
<dbReference type="InParanoid" id="H2Z418"/>
<dbReference type="GO" id="GO:0004714">
    <property type="term" value="F:transmembrane receptor protein tyrosine kinase activity"/>
    <property type="evidence" value="ECO:0007669"/>
    <property type="project" value="UniProtKB-EC"/>
</dbReference>
<keyword evidence="4" id="KW-0597">Phosphoprotein</keyword>
<reference evidence="28" key="1">
    <citation type="submission" date="2003-08" db="EMBL/GenBank/DDBJ databases">
        <authorList>
            <person name="Birren B."/>
            <person name="Nusbaum C."/>
            <person name="Abebe A."/>
            <person name="Abouelleil A."/>
            <person name="Adekoya E."/>
            <person name="Ait-zahra M."/>
            <person name="Allen N."/>
            <person name="Allen T."/>
            <person name="An P."/>
            <person name="Anderson M."/>
            <person name="Anderson S."/>
            <person name="Arachchi H."/>
            <person name="Armbruster J."/>
            <person name="Bachantsang P."/>
            <person name="Baldwin J."/>
            <person name="Barry A."/>
            <person name="Bayul T."/>
            <person name="Blitshsteyn B."/>
            <person name="Bloom T."/>
            <person name="Blye J."/>
            <person name="Boguslavskiy L."/>
            <person name="Borowsky M."/>
            <person name="Boukhgalter B."/>
            <person name="Brunache A."/>
            <person name="Butler J."/>
            <person name="Calixte N."/>
            <person name="Calvo S."/>
            <person name="Camarata J."/>
            <person name="Campo K."/>
            <person name="Chang J."/>
            <person name="Cheshatsang Y."/>
            <person name="Citroen M."/>
            <person name="Collymore A."/>
            <person name="Considine T."/>
            <person name="Cook A."/>
            <person name="Cooke P."/>
            <person name="Corum B."/>
            <person name="Cuomo C."/>
            <person name="David R."/>
            <person name="Dawoe T."/>
            <person name="Degray S."/>
            <person name="Dodge S."/>
            <person name="Dooley K."/>
            <person name="Dorje P."/>
            <person name="Dorjee K."/>
            <person name="Dorris L."/>
            <person name="Duffey N."/>
            <person name="Dupes A."/>
            <person name="Elkins T."/>
            <person name="Engels R."/>
            <person name="Erickson J."/>
            <person name="Farina A."/>
            <person name="Faro S."/>
            <person name="Ferreira P."/>
            <person name="Fischer H."/>
            <person name="Fitzgerald M."/>
            <person name="Foley K."/>
            <person name="Gage D."/>
            <person name="Galagan J."/>
            <person name="Gearin G."/>
            <person name="Gnerre S."/>
            <person name="Gnirke A."/>
            <person name="Goyette A."/>
            <person name="Graham J."/>
            <person name="Grandbois E."/>
            <person name="Gyaltsen K."/>
            <person name="Hafez N."/>
            <person name="Hagopian D."/>
            <person name="Hagos B."/>
            <person name="Hall J."/>
            <person name="Hatcher B."/>
            <person name="Heller A."/>
            <person name="Higgins H."/>
            <person name="Honan T."/>
            <person name="Horn A."/>
            <person name="Houde N."/>
            <person name="Hughes L."/>
            <person name="Hulme W."/>
            <person name="Husby E."/>
            <person name="Iliev I."/>
            <person name="Jaffe D."/>
            <person name="Jones C."/>
            <person name="Kamal M."/>
            <person name="Kamat A."/>
            <person name="Kamvysselis M."/>
            <person name="Karlsson E."/>
            <person name="Kells C."/>
            <person name="Kieu A."/>
            <person name="Kisner P."/>
            <person name="Kodira C."/>
            <person name="Kulbokas E."/>
            <person name="Labutti K."/>
            <person name="Lama D."/>
            <person name="Landers T."/>
            <person name="Leger J."/>
            <person name="Levine S."/>
            <person name="Lewis D."/>
            <person name="Lewis T."/>
            <person name="Lindblad-toh K."/>
            <person name="Liu X."/>
            <person name="Lokyitsang T."/>
            <person name="Lokyitsang Y."/>
            <person name="Lucien O."/>
            <person name="Lui A."/>
            <person name="Ma L.J."/>
            <person name="Mabbitt R."/>
            <person name="Macdonald J."/>
            <person name="Maclean C."/>
            <person name="Major J."/>
            <person name="Manning J."/>
            <person name="Marabella R."/>
            <person name="Maru K."/>
            <person name="Matthews C."/>
            <person name="Mauceli E."/>
            <person name="Mccarthy M."/>
            <person name="Mcdonough S."/>
            <person name="Mcghee T."/>
            <person name="Meldrim J."/>
            <person name="Meneus L."/>
            <person name="Mesirov J."/>
            <person name="Mihalev A."/>
            <person name="Mihova T."/>
            <person name="Mikkelsen T."/>
            <person name="Mlenga V."/>
            <person name="Moru K."/>
            <person name="Mozes J."/>
            <person name="Mulrain L."/>
            <person name="Munson G."/>
            <person name="Naylor J."/>
            <person name="Newes C."/>
            <person name="Nguyen C."/>
            <person name="Nguyen N."/>
            <person name="Nguyen T."/>
            <person name="Nicol R."/>
            <person name="Nielsen C."/>
            <person name="Nizzari M."/>
            <person name="Norbu C."/>
            <person name="Norbu N."/>
            <person name="O'donnell P."/>
            <person name="Okoawo O."/>
            <person name="O'leary S."/>
            <person name="Omotosho B."/>
            <person name="O'neill K."/>
            <person name="Osman S."/>
            <person name="Parker S."/>
            <person name="Perrin D."/>
            <person name="Phunkhang P."/>
            <person name="Piqani B."/>
            <person name="Purcell S."/>
            <person name="Rachupka T."/>
            <person name="Ramasamy U."/>
            <person name="Rameau R."/>
            <person name="Ray V."/>
            <person name="Raymond C."/>
            <person name="Retta R."/>
            <person name="Richardson S."/>
            <person name="Rise C."/>
            <person name="Rodriguez J."/>
            <person name="Rogers J."/>
            <person name="Rogov P."/>
            <person name="Rutman M."/>
            <person name="Schupbach R."/>
            <person name="Seaman C."/>
            <person name="Settipalli S."/>
            <person name="Sharpe T."/>
            <person name="Sheridan J."/>
            <person name="Sherpa N."/>
            <person name="Shi J."/>
            <person name="Smirnov S."/>
            <person name="Smith C."/>
            <person name="Sougnez C."/>
            <person name="Spencer B."/>
            <person name="Stalker J."/>
            <person name="Stange-thomann N."/>
            <person name="Stavropoulos S."/>
            <person name="Stetson K."/>
            <person name="Stone C."/>
            <person name="Stone S."/>
            <person name="Stubbs M."/>
            <person name="Talamas J."/>
            <person name="Tchuinga P."/>
            <person name="Tenzing P."/>
            <person name="Tesfaye S."/>
            <person name="Theodore J."/>
            <person name="Thoulutsang Y."/>
            <person name="Topham K."/>
            <person name="Towey S."/>
            <person name="Tsamla T."/>
            <person name="Tsomo N."/>
            <person name="Vallee D."/>
            <person name="Vassiliev H."/>
            <person name="Venkataraman V."/>
            <person name="Vinson J."/>
            <person name="Vo A."/>
            <person name="Wade C."/>
            <person name="Wang S."/>
            <person name="Wangchuk T."/>
            <person name="Wangdi T."/>
            <person name="Whittaker C."/>
            <person name="Wilkinson J."/>
            <person name="Wu Y."/>
            <person name="Wyman D."/>
            <person name="Yadav S."/>
            <person name="Yang S."/>
            <person name="Yang X."/>
            <person name="Yeager S."/>
            <person name="Yee E."/>
            <person name="Young G."/>
            <person name="Zainoun J."/>
            <person name="Zembeck L."/>
            <person name="Zimmer A."/>
            <person name="Zody M."/>
            <person name="Lander E."/>
        </authorList>
    </citation>
    <scope>NUCLEOTIDE SEQUENCE [LARGE SCALE GENOMIC DNA]</scope>
</reference>
<evidence type="ECO:0000313" key="28">
    <source>
        <dbReference type="Proteomes" id="UP000007875"/>
    </source>
</evidence>
<keyword evidence="15" id="KW-0675">Receptor</keyword>
<evidence type="ECO:0000256" key="16">
    <source>
        <dbReference type="ARBA" id="ARBA00023180"/>
    </source>
</evidence>
<dbReference type="InterPro" id="IPR011009">
    <property type="entry name" value="Kinase-like_dom_sf"/>
</dbReference>
<dbReference type="Gene3D" id="2.60.40.10">
    <property type="entry name" value="Immunoglobulins"/>
    <property type="match status" value="3"/>
</dbReference>
<dbReference type="PROSITE" id="PS50011">
    <property type="entry name" value="PROTEIN_KINASE_DOM"/>
    <property type="match status" value="1"/>
</dbReference>
<dbReference type="eggNOG" id="ENOG502QQQ3">
    <property type="taxonomic scope" value="Eukaryota"/>
</dbReference>
<feature type="transmembrane region" description="Helical" evidence="23">
    <location>
        <begin position="394"/>
        <end position="417"/>
    </location>
</feature>
<dbReference type="PROSITE" id="PS00109">
    <property type="entry name" value="PROTEIN_KINASE_TYR"/>
    <property type="match status" value="1"/>
</dbReference>
<keyword evidence="9" id="KW-0418">Kinase</keyword>
<evidence type="ECO:0000256" key="8">
    <source>
        <dbReference type="ARBA" id="ARBA00022741"/>
    </source>
</evidence>
<dbReference type="PROSITE" id="PS00107">
    <property type="entry name" value="PROTEIN_KINASE_ATP"/>
    <property type="match status" value="1"/>
</dbReference>
<dbReference type="GO" id="GO:0007169">
    <property type="term" value="P:cell surface receptor protein tyrosine kinase signaling pathway"/>
    <property type="evidence" value="ECO:0007669"/>
    <property type="project" value="TreeGrafter"/>
</dbReference>
<dbReference type="InterPro" id="IPR003599">
    <property type="entry name" value="Ig_sub"/>
</dbReference>
<dbReference type="GO" id="GO:0006909">
    <property type="term" value="P:phagocytosis"/>
    <property type="evidence" value="ECO:0007669"/>
    <property type="project" value="TreeGrafter"/>
</dbReference>
<dbReference type="AlphaFoldDB" id="H2Z418"/>
<dbReference type="SMART" id="SM00219">
    <property type="entry name" value="TyrKc"/>
    <property type="match status" value="1"/>
</dbReference>
<feature type="binding site" evidence="21">
    <location>
        <position position="626"/>
    </location>
    <ligand>
        <name>Mg(2+)</name>
        <dbReference type="ChEBI" id="CHEBI:18420"/>
    </ligand>
</feature>
<dbReference type="PROSITE" id="PS50835">
    <property type="entry name" value="IG_LIKE"/>
    <property type="match status" value="1"/>
</dbReference>
<dbReference type="InterPro" id="IPR013783">
    <property type="entry name" value="Ig-like_fold"/>
</dbReference>
<dbReference type="GeneTree" id="ENSGT00940000155879"/>
<evidence type="ECO:0000256" key="19">
    <source>
        <dbReference type="PIRSR" id="PIRSR000615-1"/>
    </source>
</evidence>
<feature type="binding site" evidence="22">
    <location>
        <position position="514"/>
    </location>
    <ligand>
        <name>ATP</name>
        <dbReference type="ChEBI" id="CHEBI:30616"/>
    </ligand>
</feature>
<dbReference type="InterPro" id="IPR007110">
    <property type="entry name" value="Ig-like_dom"/>
</dbReference>
<sequence>SPSSKTWTVTDTGTAHHLKCVADGSMGISITWHKNGIALSALAHIIQWETQKNGLTFESTLQFQSLTRQDEGSYVCTATNQMGVMVSSNAATVIILGPPVITEGPQDITTNLHNSSFRLPCTAHGPPDISNITWNYALFANNGLLVHRGEITGSPSNPYLLELPSVDMVITDNVTQYDISCSATNDLGTVTSNIATIYLRRVPTSPVISHVIPGKNMAEIWWLVDFSDVQVCVVKVLEDGGVLVASNQVSAPTNAIIVRNLNPSEQYTALVKCHNYIGFSKWSEPYSFTPVTSLVSPQNVSLTFSPNQTTVSWRKTLHIVKGNLTGYRLEVYDVRNSNKKSYEFSSQTLSAILTGLTTHMEYGVRVCGLSGSQKGPFSRLLTFHVPEFISPNGAFVVITIVIVILILTIVAAFCYCFKRKSAKQRENMVSYDQVSGGGTLKTLNDYYTPMSNNGSMSVTAQLEDMVRDVLIENNRVELDVVLGEGEFGFVYKAQLSAGDKDAYAGEVHGNVAVKSIKMNGYAFSEVESFIKEGLRMKDLDHPNVMRLIGISFTEEDEDRHNLVTPLVLLPYMPNGDLRSYLFTLRTSGLSKKMTVHKLLLFALDVAKGMQYLAERSFIHRDLAARNCMLDGDYNVVVSDFGLSRKVYSESYYRQTHISKMPVKWMAIESLVDNVFTTKSDVWAFGVTVWEILSMSQTPYPGVANHEVHQLLRNGTRLSKPPHCPAKIWYRAVFPCWTVQVHERPSFDDI</sequence>
<evidence type="ECO:0000256" key="13">
    <source>
        <dbReference type="ARBA" id="ARBA00023137"/>
    </source>
</evidence>
<dbReference type="Pfam" id="PF07679">
    <property type="entry name" value="I-set"/>
    <property type="match status" value="1"/>
</dbReference>
<dbReference type="EC" id="2.7.10.1" evidence="3"/>
<dbReference type="Pfam" id="PF07714">
    <property type="entry name" value="PK_Tyr_Ser-Thr"/>
    <property type="match status" value="1"/>
</dbReference>
<dbReference type="FunFam" id="1.10.510.10:FF:000089">
    <property type="entry name" value="Tyrosine-protein kinase receptor TYRO3"/>
    <property type="match status" value="1"/>
</dbReference>
<keyword evidence="28" id="KW-1185">Reference proteome</keyword>
<dbReference type="InterPro" id="IPR000719">
    <property type="entry name" value="Prot_kinase_dom"/>
</dbReference>
<evidence type="ECO:0000256" key="4">
    <source>
        <dbReference type="ARBA" id="ARBA00022553"/>
    </source>
</evidence>
<dbReference type="SMART" id="SM00408">
    <property type="entry name" value="IGc2"/>
    <property type="match status" value="1"/>
</dbReference>
<evidence type="ECO:0000256" key="6">
    <source>
        <dbReference type="ARBA" id="ARBA00022692"/>
    </source>
</evidence>
<dbReference type="InterPro" id="IPR036116">
    <property type="entry name" value="FN3_sf"/>
</dbReference>
<evidence type="ECO:0000256" key="22">
    <source>
        <dbReference type="PROSITE-ProRule" id="PRU10141"/>
    </source>
</evidence>
<dbReference type="Gene3D" id="3.30.200.20">
    <property type="entry name" value="Phosphorylase Kinase, domain 1"/>
    <property type="match status" value="1"/>
</dbReference>
<dbReference type="CDD" id="cd00096">
    <property type="entry name" value="Ig"/>
    <property type="match status" value="1"/>
</dbReference>
<dbReference type="GO" id="GO:0005886">
    <property type="term" value="C:plasma membrane"/>
    <property type="evidence" value="ECO:0007669"/>
    <property type="project" value="TreeGrafter"/>
</dbReference>
<dbReference type="PANTHER" id="PTHR24416">
    <property type="entry name" value="TYROSINE-PROTEIN KINASE RECEPTOR"/>
    <property type="match status" value="1"/>
</dbReference>
<feature type="domain" description="Ig-like" evidence="25">
    <location>
        <begin position="2"/>
        <end position="92"/>
    </location>
</feature>
<dbReference type="SMART" id="SM00409">
    <property type="entry name" value="IG"/>
    <property type="match status" value="2"/>
</dbReference>
<keyword evidence="12 23" id="KW-0472">Membrane</keyword>
<dbReference type="Ensembl" id="ENSCSAVT00000012473.1">
    <property type="protein sequence ID" value="ENSCSAVP00000012330.1"/>
    <property type="gene ID" value="ENSCSAVG00000007251.1"/>
</dbReference>
<reference evidence="27" key="2">
    <citation type="submission" date="2025-08" db="UniProtKB">
        <authorList>
            <consortium name="Ensembl"/>
        </authorList>
    </citation>
    <scope>IDENTIFICATION</scope>
</reference>
<protein>
    <recommendedName>
        <fullName evidence="3">receptor protein-tyrosine kinase</fullName>
        <ecNumber evidence="3">2.7.10.1</ecNumber>
    </recommendedName>
</protein>
<dbReference type="SUPFAM" id="SSF49265">
    <property type="entry name" value="Fibronectin type III"/>
    <property type="match status" value="1"/>
</dbReference>
<feature type="domain" description="Fibronectin type-III" evidence="26">
    <location>
        <begin position="202"/>
        <end position="295"/>
    </location>
</feature>
<dbReference type="InterPro" id="IPR050122">
    <property type="entry name" value="RTK"/>
</dbReference>
<accession>H2Z418</accession>
<evidence type="ECO:0000256" key="21">
    <source>
        <dbReference type="PIRSR" id="PIRSR000615-3"/>
    </source>
</evidence>
<evidence type="ECO:0000256" key="9">
    <source>
        <dbReference type="ARBA" id="ARBA00022777"/>
    </source>
</evidence>
<dbReference type="InterPro" id="IPR017441">
    <property type="entry name" value="Protein_kinase_ATP_BS"/>
</dbReference>
<comment type="similarity">
    <text evidence="2">Belongs to the protein kinase superfamily. CAMK Ser/Thr protein kinase family.</text>
</comment>
<evidence type="ECO:0000256" key="11">
    <source>
        <dbReference type="ARBA" id="ARBA00022989"/>
    </source>
</evidence>
<comment type="catalytic activity">
    <reaction evidence="18">
        <text>L-tyrosyl-[protein] + ATP = O-phospho-L-tyrosyl-[protein] + ADP + H(+)</text>
        <dbReference type="Rhea" id="RHEA:10596"/>
        <dbReference type="Rhea" id="RHEA-COMP:10136"/>
        <dbReference type="Rhea" id="RHEA-COMP:20101"/>
        <dbReference type="ChEBI" id="CHEBI:15378"/>
        <dbReference type="ChEBI" id="CHEBI:30616"/>
        <dbReference type="ChEBI" id="CHEBI:46858"/>
        <dbReference type="ChEBI" id="CHEBI:61978"/>
        <dbReference type="ChEBI" id="CHEBI:456216"/>
        <dbReference type="EC" id="2.7.10.1"/>
    </reaction>
</comment>
<dbReference type="SUPFAM" id="SSF56112">
    <property type="entry name" value="Protein kinase-like (PK-like)"/>
    <property type="match status" value="1"/>
</dbReference>
<evidence type="ECO:0000259" key="24">
    <source>
        <dbReference type="PROSITE" id="PS50011"/>
    </source>
</evidence>
<dbReference type="InterPro" id="IPR003961">
    <property type="entry name" value="FN3_dom"/>
</dbReference>
<keyword evidence="21" id="KW-0460">Magnesium</keyword>
<dbReference type="GO" id="GO:0016477">
    <property type="term" value="P:cell migration"/>
    <property type="evidence" value="ECO:0007669"/>
    <property type="project" value="TreeGrafter"/>
</dbReference>
<feature type="binding site" evidence="20">
    <location>
        <position position="625"/>
    </location>
    <ligand>
        <name>ATP</name>
        <dbReference type="ChEBI" id="CHEBI:30616"/>
    </ligand>
</feature>
<dbReference type="STRING" id="51511.ENSCSAVP00000012330"/>
<dbReference type="PIRSF" id="PIRSF000615">
    <property type="entry name" value="TyrPK_CSF1-R"/>
    <property type="match status" value="1"/>
</dbReference>
<evidence type="ECO:0000256" key="2">
    <source>
        <dbReference type="ARBA" id="ARBA00006692"/>
    </source>
</evidence>
<evidence type="ECO:0000256" key="10">
    <source>
        <dbReference type="ARBA" id="ARBA00022840"/>
    </source>
</evidence>
<evidence type="ECO:0000256" key="17">
    <source>
        <dbReference type="ARBA" id="ARBA00023319"/>
    </source>
</evidence>
<dbReference type="SUPFAM" id="SSF48726">
    <property type="entry name" value="Immunoglobulin"/>
    <property type="match status" value="2"/>
</dbReference>
<evidence type="ECO:0000256" key="12">
    <source>
        <dbReference type="ARBA" id="ARBA00023136"/>
    </source>
</evidence>
<dbReference type="CDD" id="cd00063">
    <property type="entry name" value="FN3"/>
    <property type="match status" value="2"/>
</dbReference>
<dbReference type="Gene3D" id="1.10.510.10">
    <property type="entry name" value="Transferase(Phosphotransferase) domain 1"/>
    <property type="match status" value="1"/>
</dbReference>
<evidence type="ECO:0000256" key="5">
    <source>
        <dbReference type="ARBA" id="ARBA00022679"/>
    </source>
</evidence>
<dbReference type="OMA" id="RQTHISK"/>
<feature type="domain" description="Protein kinase" evidence="24">
    <location>
        <begin position="476"/>
        <end position="749"/>
    </location>
</feature>
<keyword evidence="21" id="KW-0479">Metal-binding</keyword>
<feature type="domain" description="Fibronectin type-III" evidence="26">
    <location>
        <begin position="296"/>
        <end position="388"/>
    </location>
</feature>
<evidence type="ECO:0000256" key="7">
    <source>
        <dbReference type="ARBA" id="ARBA00022737"/>
    </source>
</evidence>
<dbReference type="Proteomes" id="UP000007875">
    <property type="component" value="Unassembled WGS sequence"/>
</dbReference>